<keyword evidence="4" id="KW-1185">Reference proteome</keyword>
<dbReference type="InterPro" id="IPR007173">
    <property type="entry name" value="ALO_C"/>
</dbReference>
<dbReference type="InterPro" id="IPR016166">
    <property type="entry name" value="FAD-bd_PCMH"/>
</dbReference>
<evidence type="ECO:0000313" key="4">
    <source>
        <dbReference type="Proteomes" id="UP000280197"/>
    </source>
</evidence>
<dbReference type="AlphaFoldDB" id="A0A3S9IA02"/>
<dbReference type="PIRSF" id="PIRSF000136">
    <property type="entry name" value="LGO_GLO"/>
    <property type="match status" value="1"/>
</dbReference>
<dbReference type="RefSeq" id="WP_126275013.1">
    <property type="nucleotide sequence ID" value="NZ_CP034463.1"/>
</dbReference>
<reference evidence="3 4" key="1">
    <citation type="submission" date="2018-12" db="EMBL/GenBank/DDBJ databases">
        <authorList>
            <person name="Li K."/>
        </authorList>
    </citation>
    <scope>NUCLEOTIDE SEQUENCE [LARGE SCALE GENOMIC DNA]</scope>
    <source>
        <strain evidence="4">CR22</strain>
    </source>
</reference>
<gene>
    <name evidence="3" type="ORF">EJC51_36855</name>
</gene>
<dbReference type="InterPro" id="IPR006094">
    <property type="entry name" value="Oxid_FAD_bind_N"/>
</dbReference>
<dbReference type="InterPro" id="IPR016169">
    <property type="entry name" value="FAD-bd_PCMH_sub2"/>
</dbReference>
<dbReference type="GO" id="GO:0003885">
    <property type="term" value="F:D-arabinono-1,4-lactone oxidase activity"/>
    <property type="evidence" value="ECO:0007669"/>
    <property type="project" value="InterPro"/>
</dbReference>
<dbReference type="InterPro" id="IPR036318">
    <property type="entry name" value="FAD-bd_PCMH-like_sf"/>
</dbReference>
<dbReference type="GO" id="GO:0016020">
    <property type="term" value="C:membrane"/>
    <property type="evidence" value="ECO:0007669"/>
    <property type="project" value="InterPro"/>
</dbReference>
<dbReference type="Proteomes" id="UP000280197">
    <property type="component" value="Chromosome"/>
</dbReference>
<dbReference type="KEGG" id="saqu:EJC51_36855"/>
<dbReference type="SUPFAM" id="SSF56176">
    <property type="entry name" value="FAD-binding/transporter-associated domain-like"/>
    <property type="match status" value="1"/>
</dbReference>
<dbReference type="Gene3D" id="3.30.70.2530">
    <property type="match status" value="1"/>
</dbReference>
<organism evidence="3 4">
    <name type="scientific">Streptomyces aquilus</name>
    <dbReference type="NCBI Taxonomy" id="2548456"/>
    <lineage>
        <taxon>Bacteria</taxon>
        <taxon>Bacillati</taxon>
        <taxon>Actinomycetota</taxon>
        <taxon>Actinomycetes</taxon>
        <taxon>Kitasatosporales</taxon>
        <taxon>Streptomycetaceae</taxon>
        <taxon>Streptomyces</taxon>
    </lineage>
</organism>
<dbReference type="PANTHER" id="PTHR43762">
    <property type="entry name" value="L-GULONOLACTONE OXIDASE"/>
    <property type="match status" value="1"/>
</dbReference>
<dbReference type="PANTHER" id="PTHR43762:SF1">
    <property type="entry name" value="D-ARABINONO-1,4-LACTONE OXIDASE"/>
    <property type="match status" value="1"/>
</dbReference>
<feature type="domain" description="FAD-binding PCMH-type" evidence="2">
    <location>
        <begin position="12"/>
        <end position="178"/>
    </location>
</feature>
<protein>
    <submittedName>
        <fullName evidence="3">FAD-binding protein</fullName>
    </submittedName>
</protein>
<dbReference type="Gene3D" id="3.30.43.10">
    <property type="entry name" value="Uridine Diphospho-n-acetylenolpyruvylglucosamine Reductase, domain 2"/>
    <property type="match status" value="1"/>
</dbReference>
<dbReference type="InterPro" id="IPR010031">
    <property type="entry name" value="FAD_lactone_oxidase-like"/>
</dbReference>
<evidence type="ECO:0000313" key="3">
    <source>
        <dbReference type="EMBL" id="AZP21158.1"/>
    </source>
</evidence>
<dbReference type="GO" id="GO:0080049">
    <property type="term" value="F:L-gulono-1,4-lactone dehydrogenase activity"/>
    <property type="evidence" value="ECO:0007669"/>
    <property type="project" value="TreeGrafter"/>
</dbReference>
<dbReference type="Gene3D" id="1.10.45.10">
    <property type="entry name" value="Vanillyl-alcohol Oxidase, Chain A, domain 4"/>
    <property type="match status" value="1"/>
</dbReference>
<dbReference type="EMBL" id="CP034463">
    <property type="protein sequence ID" value="AZP21158.1"/>
    <property type="molecule type" value="Genomic_DNA"/>
</dbReference>
<keyword evidence="1" id="KW-0560">Oxidoreductase</keyword>
<evidence type="ECO:0000256" key="1">
    <source>
        <dbReference type="ARBA" id="ARBA00023002"/>
    </source>
</evidence>
<dbReference type="GO" id="GO:0071949">
    <property type="term" value="F:FAD binding"/>
    <property type="evidence" value="ECO:0007669"/>
    <property type="project" value="InterPro"/>
</dbReference>
<dbReference type="Pfam" id="PF01565">
    <property type="entry name" value="FAD_binding_4"/>
    <property type="match status" value="1"/>
</dbReference>
<proteinExistence type="predicted"/>
<dbReference type="InterPro" id="IPR016171">
    <property type="entry name" value="Vanillyl_alc_oxidase_C-sub2"/>
</dbReference>
<evidence type="ECO:0000259" key="2">
    <source>
        <dbReference type="PROSITE" id="PS51387"/>
    </source>
</evidence>
<dbReference type="InterPro" id="IPR016167">
    <property type="entry name" value="FAD-bd_PCMH_sub1"/>
</dbReference>
<dbReference type="PROSITE" id="PS51387">
    <property type="entry name" value="FAD_PCMH"/>
    <property type="match status" value="1"/>
</dbReference>
<dbReference type="Pfam" id="PF04030">
    <property type="entry name" value="ALO"/>
    <property type="match status" value="1"/>
</dbReference>
<name>A0A3S9IA02_9ACTN</name>
<dbReference type="Gene3D" id="3.30.465.10">
    <property type="match status" value="1"/>
</dbReference>
<sequence>MTDTVTNWAGNITYTAKELHRPYSLDRLAALVAASTKVRVLGSGHSFNEIAEPGAEGTLLSVAGFPPVIDVDSAARTVRVGGGVRYAELARMVDAHGLALPNMASLPHISVAGSVATGTHGSGVGNGPLASAVREVELVLADGSTLTIGRGEERFGGAVTSLGALGVVTALTLDLEPSYDVEQHLFTELPLAELDFETVMAAAYSVSLFTDWRAPGFRQVWLKRRVDQPLADFPWAAPATEKLHPVPGMPAVNCTEQFGVAGPWHQRLPHFRAEFTPSSGAELQSEYLLPREHAVAALHAVDGIRETVAGVLQTCEVRTVAADEQWLSPAYGRDTVALHFTWIEDTAAVLPVVRRLEEALDGFAARPHWGKVFTTPGAALRERYPRLDDFRGLARDLDPSGKFANVFVRDVLGD</sequence>
<accession>A0A3S9IA02</accession>
<dbReference type="Gene3D" id="3.30.70.2520">
    <property type="match status" value="1"/>
</dbReference>